<dbReference type="EMBL" id="JAGKQM010000006">
    <property type="protein sequence ID" value="KAH0923206.1"/>
    <property type="molecule type" value="Genomic_DNA"/>
</dbReference>
<name>A0ABQ8D1G1_BRANA</name>
<sequence>MVGRLSTLGLIFSQVEVAVLFSIELSSAYGLSGILESPSKFFSVDVRASVGDFSAKIGGFLTLGHVSLTR</sequence>
<proteinExistence type="predicted"/>
<accession>A0ABQ8D1G1</accession>
<keyword evidence="2" id="KW-1185">Reference proteome</keyword>
<dbReference type="Proteomes" id="UP000824890">
    <property type="component" value="Unassembled WGS sequence"/>
</dbReference>
<evidence type="ECO:0000313" key="1">
    <source>
        <dbReference type="EMBL" id="KAH0923206.1"/>
    </source>
</evidence>
<gene>
    <name evidence="1" type="ORF">HID58_023224</name>
</gene>
<reference evidence="1 2" key="1">
    <citation type="submission" date="2021-05" db="EMBL/GenBank/DDBJ databases">
        <title>Genome Assembly of Synthetic Allotetraploid Brassica napus Reveals Homoeologous Exchanges between Subgenomes.</title>
        <authorList>
            <person name="Davis J.T."/>
        </authorList>
    </citation>
    <scope>NUCLEOTIDE SEQUENCE [LARGE SCALE GENOMIC DNA]</scope>
    <source>
        <strain evidence="2">cv. Da-Ae</strain>
        <tissue evidence="1">Seedling</tissue>
    </source>
</reference>
<comment type="caution">
    <text evidence="1">The sequence shown here is derived from an EMBL/GenBank/DDBJ whole genome shotgun (WGS) entry which is preliminary data.</text>
</comment>
<protein>
    <submittedName>
        <fullName evidence="1">Uncharacterized protein</fullName>
    </submittedName>
</protein>
<organism evidence="1 2">
    <name type="scientific">Brassica napus</name>
    <name type="common">Rape</name>
    <dbReference type="NCBI Taxonomy" id="3708"/>
    <lineage>
        <taxon>Eukaryota</taxon>
        <taxon>Viridiplantae</taxon>
        <taxon>Streptophyta</taxon>
        <taxon>Embryophyta</taxon>
        <taxon>Tracheophyta</taxon>
        <taxon>Spermatophyta</taxon>
        <taxon>Magnoliopsida</taxon>
        <taxon>eudicotyledons</taxon>
        <taxon>Gunneridae</taxon>
        <taxon>Pentapetalae</taxon>
        <taxon>rosids</taxon>
        <taxon>malvids</taxon>
        <taxon>Brassicales</taxon>
        <taxon>Brassicaceae</taxon>
        <taxon>Brassiceae</taxon>
        <taxon>Brassica</taxon>
    </lineage>
</organism>
<evidence type="ECO:0000313" key="2">
    <source>
        <dbReference type="Proteomes" id="UP000824890"/>
    </source>
</evidence>